<dbReference type="Proteomes" id="UP000481861">
    <property type="component" value="Unassembled WGS sequence"/>
</dbReference>
<gene>
    <name evidence="1" type="ORF">BDV95DRAFT_449</name>
</gene>
<dbReference type="AlphaFoldDB" id="A0A7C8IHH9"/>
<proteinExistence type="predicted"/>
<dbReference type="OrthoDB" id="3793816at2759"/>
<organism evidence="1 2">
    <name type="scientific">Massariosphaeria phaeospora</name>
    <dbReference type="NCBI Taxonomy" id="100035"/>
    <lineage>
        <taxon>Eukaryota</taxon>
        <taxon>Fungi</taxon>
        <taxon>Dikarya</taxon>
        <taxon>Ascomycota</taxon>
        <taxon>Pezizomycotina</taxon>
        <taxon>Dothideomycetes</taxon>
        <taxon>Pleosporomycetidae</taxon>
        <taxon>Pleosporales</taxon>
        <taxon>Pleosporales incertae sedis</taxon>
        <taxon>Massariosphaeria</taxon>
    </lineage>
</organism>
<accession>A0A7C8IHH9</accession>
<comment type="caution">
    <text evidence="1">The sequence shown here is derived from an EMBL/GenBank/DDBJ whole genome shotgun (WGS) entry which is preliminary data.</text>
</comment>
<dbReference type="EMBL" id="JAADJZ010000001">
    <property type="protein sequence ID" value="KAF2877766.1"/>
    <property type="molecule type" value="Genomic_DNA"/>
</dbReference>
<evidence type="ECO:0000313" key="2">
    <source>
        <dbReference type="Proteomes" id="UP000481861"/>
    </source>
</evidence>
<reference evidence="1 2" key="1">
    <citation type="submission" date="2020-01" db="EMBL/GenBank/DDBJ databases">
        <authorList>
            <consortium name="DOE Joint Genome Institute"/>
            <person name="Haridas S."/>
            <person name="Albert R."/>
            <person name="Binder M."/>
            <person name="Bloem J."/>
            <person name="Labutti K."/>
            <person name="Salamov A."/>
            <person name="Andreopoulos B."/>
            <person name="Baker S.E."/>
            <person name="Barry K."/>
            <person name="Bills G."/>
            <person name="Bluhm B.H."/>
            <person name="Cannon C."/>
            <person name="Castanera R."/>
            <person name="Culley D.E."/>
            <person name="Daum C."/>
            <person name="Ezra D."/>
            <person name="Gonzalez J.B."/>
            <person name="Henrissat B."/>
            <person name="Kuo A."/>
            <person name="Liang C."/>
            <person name="Lipzen A."/>
            <person name="Lutzoni F."/>
            <person name="Magnuson J."/>
            <person name="Mondo S."/>
            <person name="Nolan M."/>
            <person name="Ohm R."/>
            <person name="Pangilinan J."/>
            <person name="Park H.-J.H."/>
            <person name="Ramirez L."/>
            <person name="Alfaro M."/>
            <person name="Sun H."/>
            <person name="Tritt A."/>
            <person name="Yoshinaga Y."/>
            <person name="Zwiers L.-H.L."/>
            <person name="Turgeon B.G."/>
            <person name="Goodwin S.B."/>
            <person name="Spatafora J.W."/>
            <person name="Crous P.W."/>
            <person name="Grigoriev I.V."/>
        </authorList>
    </citation>
    <scope>NUCLEOTIDE SEQUENCE [LARGE SCALE GENOMIC DNA]</scope>
    <source>
        <strain evidence="1 2">CBS 611.86</strain>
    </source>
</reference>
<keyword evidence="2" id="KW-1185">Reference proteome</keyword>
<sequence>MQAEPRVFKDSGLKRTVKIKIRGDVEKDIEERLVEVLFKEEQLCQRCAWCGEWEYSYASSTRHRRVREGKDGRPIYWCQVSQSFLDAQPAIEESLKFTYCRVAQGLQNRSHGTGGMRLKTYLTMSTSRSKPPEKVFAKLKLAAESLICFQHELKGCSFCGAALSKPWFSPPLGHLHL</sequence>
<evidence type="ECO:0000313" key="1">
    <source>
        <dbReference type="EMBL" id="KAF2877766.1"/>
    </source>
</evidence>
<protein>
    <submittedName>
        <fullName evidence="1">Uncharacterized protein</fullName>
    </submittedName>
</protein>
<name>A0A7C8IHH9_9PLEO</name>